<feature type="transmembrane region" description="Helical" evidence="7">
    <location>
        <begin position="277"/>
        <end position="295"/>
    </location>
</feature>
<feature type="transmembrane region" description="Helical" evidence="7">
    <location>
        <begin position="39"/>
        <end position="59"/>
    </location>
</feature>
<feature type="transmembrane region" description="Helical" evidence="7">
    <location>
        <begin position="221"/>
        <end position="245"/>
    </location>
</feature>
<dbReference type="EMBL" id="MSDF01000053">
    <property type="protein sequence ID" value="OPA85691.1"/>
    <property type="molecule type" value="Genomic_DNA"/>
</dbReference>
<evidence type="ECO:0000256" key="1">
    <source>
        <dbReference type="ARBA" id="ARBA00004141"/>
    </source>
</evidence>
<feature type="transmembrane region" description="Helical" evidence="7">
    <location>
        <begin position="129"/>
        <end position="147"/>
    </location>
</feature>
<dbReference type="Pfam" id="PF00892">
    <property type="entry name" value="EamA"/>
    <property type="match status" value="2"/>
</dbReference>
<dbReference type="OrthoDB" id="184388at2"/>
<dbReference type="RefSeq" id="WP_078742775.1">
    <property type="nucleotide sequence ID" value="NZ_MSDF01000053.1"/>
</dbReference>
<feature type="region of interest" description="Disordered" evidence="6">
    <location>
        <begin position="305"/>
        <end position="326"/>
    </location>
</feature>
<feature type="transmembrane region" description="Helical" evidence="7">
    <location>
        <begin position="190"/>
        <end position="209"/>
    </location>
</feature>
<protein>
    <submittedName>
        <fullName evidence="9">EamA family transporter</fullName>
    </submittedName>
</protein>
<feature type="transmembrane region" description="Helical" evidence="7">
    <location>
        <begin position="252"/>
        <end position="271"/>
    </location>
</feature>
<dbReference type="PANTHER" id="PTHR32322">
    <property type="entry name" value="INNER MEMBRANE TRANSPORTER"/>
    <property type="match status" value="1"/>
</dbReference>
<dbReference type="PANTHER" id="PTHR32322:SF2">
    <property type="entry name" value="EAMA DOMAIN-CONTAINING PROTEIN"/>
    <property type="match status" value="1"/>
</dbReference>
<keyword evidence="5 7" id="KW-0472">Membrane</keyword>
<evidence type="ECO:0000256" key="6">
    <source>
        <dbReference type="SAM" id="MobiDB-lite"/>
    </source>
</evidence>
<keyword evidence="4 7" id="KW-1133">Transmembrane helix</keyword>
<accession>A0A1T2Y0Q1</accession>
<dbReference type="InterPro" id="IPR050638">
    <property type="entry name" value="AA-Vitamin_Transporters"/>
</dbReference>
<keyword evidence="3 7" id="KW-0812">Transmembrane</keyword>
<proteinExistence type="inferred from homology"/>
<comment type="similarity">
    <text evidence="2">Belongs to the EamA transporter family.</text>
</comment>
<evidence type="ECO:0000256" key="2">
    <source>
        <dbReference type="ARBA" id="ARBA00007362"/>
    </source>
</evidence>
<feature type="transmembrane region" description="Helical" evidence="7">
    <location>
        <begin position="12"/>
        <end position="33"/>
    </location>
</feature>
<dbReference type="AlphaFoldDB" id="A0A1T2Y0Q1"/>
<feature type="transmembrane region" description="Helical" evidence="7">
    <location>
        <begin position="159"/>
        <end position="178"/>
    </location>
</feature>
<dbReference type="InterPro" id="IPR000620">
    <property type="entry name" value="EamA_dom"/>
</dbReference>
<dbReference type="Proteomes" id="UP000190965">
    <property type="component" value="Unassembled WGS sequence"/>
</dbReference>
<gene>
    <name evidence="9" type="ORF">BFW87_27005</name>
</gene>
<dbReference type="InterPro" id="IPR037185">
    <property type="entry name" value="EmrE-like"/>
</dbReference>
<comment type="subcellular location">
    <subcellularLocation>
        <location evidence="1">Membrane</location>
        <topology evidence="1">Multi-pass membrane protein</topology>
    </subcellularLocation>
</comment>
<organism evidence="9 10">
    <name type="scientific">Pseudomonas fluorescens</name>
    <dbReference type="NCBI Taxonomy" id="294"/>
    <lineage>
        <taxon>Bacteria</taxon>
        <taxon>Pseudomonadati</taxon>
        <taxon>Pseudomonadota</taxon>
        <taxon>Gammaproteobacteria</taxon>
        <taxon>Pseudomonadales</taxon>
        <taxon>Pseudomonadaceae</taxon>
        <taxon>Pseudomonas</taxon>
    </lineage>
</organism>
<reference evidence="9 10" key="1">
    <citation type="submission" date="2016-12" db="EMBL/GenBank/DDBJ databases">
        <title>Draft genome sequences of seven strains of Pseudomonas fluorescens that produce 4-formylaminooxyvinylglycine.</title>
        <authorList>
            <person name="Okrent R.A."/>
            <person name="Manning V.A."/>
            <person name="Trippe K.M."/>
        </authorList>
    </citation>
    <scope>NUCLEOTIDE SEQUENCE [LARGE SCALE GENOMIC DNA]</scope>
    <source>
        <strain evidence="9 10">P5A</strain>
    </source>
</reference>
<evidence type="ECO:0000256" key="3">
    <source>
        <dbReference type="ARBA" id="ARBA00022692"/>
    </source>
</evidence>
<sequence length="326" mass="34932">MESRQPIDKRAAVMMIMVCAIWGLQQVAIKVAAEAVSPMLQIALRSGIAAVMVGLLLLLRRYRTKCRVETWRGGIIVGVLFAAEYLAVSVGLGYTSAAHMVIFLYTAPVFAAIGLHFRFPGERLSRVQWTGILLAFIGIAVAFYTPGKPGDGWVTPQRMGDALGVLGAIAWGATTVSIRCSKLAEAPAPLTLFYQLAGACLILGIVAVVTGQNRLHLSGIAFASLTFQTVVFSFLSLLVWFWLLGRYLGSRLGVLSFLTPLFGVGFGVWLLGDPLEAPFVLGALLVLVGIAVVSGQDLLRARSVAPNTQNPAKTPPIPRAPRAQCR</sequence>
<feature type="transmembrane region" description="Helical" evidence="7">
    <location>
        <begin position="71"/>
        <end position="92"/>
    </location>
</feature>
<feature type="domain" description="EamA" evidence="8">
    <location>
        <begin position="11"/>
        <end position="143"/>
    </location>
</feature>
<feature type="domain" description="EamA" evidence="8">
    <location>
        <begin position="159"/>
        <end position="294"/>
    </location>
</feature>
<dbReference type="GO" id="GO:0016020">
    <property type="term" value="C:membrane"/>
    <property type="evidence" value="ECO:0007669"/>
    <property type="project" value="UniProtKB-SubCell"/>
</dbReference>
<evidence type="ECO:0000259" key="8">
    <source>
        <dbReference type="Pfam" id="PF00892"/>
    </source>
</evidence>
<evidence type="ECO:0000313" key="9">
    <source>
        <dbReference type="EMBL" id="OPA85691.1"/>
    </source>
</evidence>
<evidence type="ECO:0000256" key="4">
    <source>
        <dbReference type="ARBA" id="ARBA00022989"/>
    </source>
</evidence>
<evidence type="ECO:0000313" key="10">
    <source>
        <dbReference type="Proteomes" id="UP000190965"/>
    </source>
</evidence>
<evidence type="ECO:0000256" key="5">
    <source>
        <dbReference type="ARBA" id="ARBA00023136"/>
    </source>
</evidence>
<evidence type="ECO:0000256" key="7">
    <source>
        <dbReference type="SAM" id="Phobius"/>
    </source>
</evidence>
<comment type="caution">
    <text evidence="9">The sequence shown here is derived from an EMBL/GenBank/DDBJ whole genome shotgun (WGS) entry which is preliminary data.</text>
</comment>
<dbReference type="SUPFAM" id="SSF103481">
    <property type="entry name" value="Multidrug resistance efflux transporter EmrE"/>
    <property type="match status" value="2"/>
</dbReference>
<feature type="transmembrane region" description="Helical" evidence="7">
    <location>
        <begin position="98"/>
        <end position="117"/>
    </location>
</feature>
<name>A0A1T2Y0Q1_PSEFL</name>